<feature type="compositionally biased region" description="Polar residues" evidence="1">
    <location>
        <begin position="98"/>
        <end position="115"/>
    </location>
</feature>
<name>F4RRU8_MELLP</name>
<accession>F4RRU8</accession>
<sequence>MNVDHSFNNFFDTPFGGSQGPPTGSSGSLFGLNNHGGLMNNLGPGFEGPPRERNDSLTPSQTFSLGGPAMNDTSFGQTSNSSRSRNDRSVSPRGRPPQGTSLRPNHQPSLTSQTGRVGASGPTDPLGLRNDQTTSQPDLGVYACTLATQTLKNFEAMSLQAGLDPASHKVAMIQAELMIAAHYSGLW</sequence>
<keyword evidence="3" id="KW-1185">Reference proteome</keyword>
<gene>
    <name evidence="2" type="ORF">MELLADRAFT_64547</name>
</gene>
<dbReference type="VEuPathDB" id="FungiDB:MELLADRAFT_64547"/>
<feature type="region of interest" description="Disordered" evidence="1">
    <location>
        <begin position="13"/>
        <end position="136"/>
    </location>
</feature>
<evidence type="ECO:0000313" key="2">
    <source>
        <dbReference type="EMBL" id="EGG04743.1"/>
    </source>
</evidence>
<evidence type="ECO:0000313" key="3">
    <source>
        <dbReference type="Proteomes" id="UP000001072"/>
    </source>
</evidence>
<dbReference type="KEGG" id="mlr:MELLADRAFT_64547"/>
<dbReference type="EMBL" id="GL883116">
    <property type="protein sequence ID" value="EGG04743.1"/>
    <property type="molecule type" value="Genomic_DNA"/>
</dbReference>
<evidence type="ECO:0000256" key="1">
    <source>
        <dbReference type="SAM" id="MobiDB-lite"/>
    </source>
</evidence>
<dbReference type="GeneID" id="18930274"/>
<dbReference type="HOGENOM" id="CLU_1448000_0_0_1"/>
<dbReference type="AlphaFoldDB" id="F4RRU8"/>
<dbReference type="Proteomes" id="UP000001072">
    <property type="component" value="Unassembled WGS sequence"/>
</dbReference>
<reference evidence="3" key="1">
    <citation type="journal article" date="2011" name="Proc. Natl. Acad. Sci. U.S.A.">
        <title>Obligate biotrophy features unraveled by the genomic analysis of rust fungi.</title>
        <authorList>
            <person name="Duplessis S."/>
            <person name="Cuomo C.A."/>
            <person name="Lin Y.-C."/>
            <person name="Aerts A."/>
            <person name="Tisserant E."/>
            <person name="Veneault-Fourrey C."/>
            <person name="Joly D.L."/>
            <person name="Hacquard S."/>
            <person name="Amselem J."/>
            <person name="Cantarel B.L."/>
            <person name="Chiu R."/>
            <person name="Coutinho P.M."/>
            <person name="Feau N."/>
            <person name="Field M."/>
            <person name="Frey P."/>
            <person name="Gelhaye E."/>
            <person name="Goldberg J."/>
            <person name="Grabherr M.G."/>
            <person name="Kodira C.D."/>
            <person name="Kohler A."/>
            <person name="Kuees U."/>
            <person name="Lindquist E.A."/>
            <person name="Lucas S.M."/>
            <person name="Mago R."/>
            <person name="Mauceli E."/>
            <person name="Morin E."/>
            <person name="Murat C."/>
            <person name="Pangilinan J.L."/>
            <person name="Park R."/>
            <person name="Pearson M."/>
            <person name="Quesneville H."/>
            <person name="Rouhier N."/>
            <person name="Sakthikumar S."/>
            <person name="Salamov A.A."/>
            <person name="Schmutz J."/>
            <person name="Selles B."/>
            <person name="Shapiro H."/>
            <person name="Tanguay P."/>
            <person name="Tuskan G.A."/>
            <person name="Henrissat B."/>
            <person name="Van de Peer Y."/>
            <person name="Rouze P."/>
            <person name="Ellis J.G."/>
            <person name="Dodds P.N."/>
            <person name="Schein J.E."/>
            <person name="Zhong S."/>
            <person name="Hamelin R.C."/>
            <person name="Grigoriev I.V."/>
            <person name="Szabo L.J."/>
            <person name="Martin F."/>
        </authorList>
    </citation>
    <scope>NUCLEOTIDE SEQUENCE [LARGE SCALE GENOMIC DNA]</scope>
    <source>
        <strain evidence="3">98AG31 / pathotype 3-4-7</strain>
    </source>
</reference>
<proteinExistence type="predicted"/>
<protein>
    <submittedName>
        <fullName evidence="2">Uncharacterized protein</fullName>
    </submittedName>
</protein>
<dbReference type="InParanoid" id="F4RRU8"/>
<dbReference type="RefSeq" id="XP_007411834.1">
    <property type="nucleotide sequence ID" value="XM_007411772.1"/>
</dbReference>
<feature type="compositionally biased region" description="Low complexity" evidence="1">
    <location>
        <begin position="14"/>
        <end position="43"/>
    </location>
</feature>
<organism evidence="3">
    <name type="scientific">Melampsora larici-populina (strain 98AG31 / pathotype 3-4-7)</name>
    <name type="common">Poplar leaf rust fungus</name>
    <dbReference type="NCBI Taxonomy" id="747676"/>
    <lineage>
        <taxon>Eukaryota</taxon>
        <taxon>Fungi</taxon>
        <taxon>Dikarya</taxon>
        <taxon>Basidiomycota</taxon>
        <taxon>Pucciniomycotina</taxon>
        <taxon>Pucciniomycetes</taxon>
        <taxon>Pucciniales</taxon>
        <taxon>Melampsoraceae</taxon>
        <taxon>Melampsora</taxon>
    </lineage>
</organism>